<evidence type="ECO:0000256" key="6">
    <source>
        <dbReference type="ARBA" id="ARBA00022692"/>
    </source>
</evidence>
<dbReference type="PANTHER" id="PTHR33446:SF2">
    <property type="entry name" value="PROTEIN TONB"/>
    <property type="match status" value="1"/>
</dbReference>
<feature type="compositionally biased region" description="Polar residues" evidence="11">
    <location>
        <begin position="225"/>
        <end position="234"/>
    </location>
</feature>
<protein>
    <recommendedName>
        <fullName evidence="10">Protein TonB</fullName>
    </recommendedName>
</protein>
<comment type="caution">
    <text evidence="14">The sequence shown here is derived from an EMBL/GenBank/DDBJ whole genome shotgun (WGS) entry which is preliminary data.</text>
</comment>
<evidence type="ECO:0000256" key="3">
    <source>
        <dbReference type="ARBA" id="ARBA00022448"/>
    </source>
</evidence>
<evidence type="ECO:0000256" key="2">
    <source>
        <dbReference type="ARBA" id="ARBA00006555"/>
    </source>
</evidence>
<evidence type="ECO:0000313" key="14">
    <source>
        <dbReference type="EMBL" id="MCK7613751.1"/>
    </source>
</evidence>
<feature type="region of interest" description="Disordered" evidence="11">
    <location>
        <begin position="177"/>
        <end position="249"/>
    </location>
</feature>
<dbReference type="InterPro" id="IPR006260">
    <property type="entry name" value="TonB/TolA_C"/>
</dbReference>
<keyword evidence="3 10" id="KW-0813">Transport</keyword>
<keyword evidence="15" id="KW-1185">Reference proteome</keyword>
<feature type="compositionally biased region" description="Basic and acidic residues" evidence="11">
    <location>
        <begin position="192"/>
        <end position="204"/>
    </location>
</feature>
<keyword evidence="8" id="KW-1133">Transmembrane helix</keyword>
<dbReference type="EMBL" id="JALNMJ010000011">
    <property type="protein sequence ID" value="MCK7613751.1"/>
    <property type="molecule type" value="Genomic_DNA"/>
</dbReference>
<keyword evidence="4 10" id="KW-1003">Cell membrane</keyword>
<dbReference type="PRINTS" id="PR01374">
    <property type="entry name" value="TONBPROTEIN"/>
</dbReference>
<dbReference type="InterPro" id="IPR037682">
    <property type="entry name" value="TonB_C"/>
</dbReference>
<evidence type="ECO:0000259" key="13">
    <source>
        <dbReference type="PROSITE" id="PS52015"/>
    </source>
</evidence>
<feature type="compositionally biased region" description="Basic and acidic residues" evidence="11">
    <location>
        <begin position="215"/>
        <end position="224"/>
    </location>
</feature>
<dbReference type="NCBIfam" id="TIGR01352">
    <property type="entry name" value="tonB_Cterm"/>
    <property type="match status" value="1"/>
</dbReference>
<dbReference type="RefSeq" id="WP_248155929.1">
    <property type="nucleotide sequence ID" value="NZ_JALNMJ010000011.1"/>
</dbReference>
<proteinExistence type="inferred from homology"/>
<dbReference type="PROSITE" id="PS52015">
    <property type="entry name" value="TONB_CTD"/>
    <property type="match status" value="1"/>
</dbReference>
<dbReference type="Gene3D" id="3.30.1150.10">
    <property type="match status" value="1"/>
</dbReference>
<keyword evidence="12" id="KW-0732">Signal</keyword>
<dbReference type="InterPro" id="IPR003538">
    <property type="entry name" value="TonB"/>
</dbReference>
<feature type="signal peptide" evidence="12">
    <location>
        <begin position="1"/>
        <end position="25"/>
    </location>
</feature>
<evidence type="ECO:0000256" key="11">
    <source>
        <dbReference type="SAM" id="MobiDB-lite"/>
    </source>
</evidence>
<comment type="subcellular location">
    <subcellularLocation>
        <location evidence="1 10">Cell inner membrane</location>
        <topology evidence="1 10">Single-pass membrane protein</topology>
        <orientation evidence="1 10">Periplasmic side</orientation>
    </subcellularLocation>
</comment>
<feature type="chain" id="PRO_5046668358" description="Protein TonB" evidence="12">
    <location>
        <begin position="26"/>
        <end position="340"/>
    </location>
</feature>
<dbReference type="Pfam" id="PF03544">
    <property type="entry name" value="TonB_C"/>
    <property type="match status" value="1"/>
</dbReference>
<evidence type="ECO:0000256" key="7">
    <source>
        <dbReference type="ARBA" id="ARBA00022927"/>
    </source>
</evidence>
<organism evidence="14 15">
    <name type="scientific">Roseibium sediminicola</name>
    <dbReference type="NCBI Taxonomy" id="2933272"/>
    <lineage>
        <taxon>Bacteria</taxon>
        <taxon>Pseudomonadati</taxon>
        <taxon>Pseudomonadota</taxon>
        <taxon>Alphaproteobacteria</taxon>
        <taxon>Hyphomicrobiales</taxon>
        <taxon>Stappiaceae</taxon>
        <taxon>Roseibium</taxon>
    </lineage>
</organism>
<keyword evidence="10" id="KW-0735">Signal-anchor</keyword>
<accession>A0ABT0GWS9</accession>
<comment type="function">
    <text evidence="10">Interacts with outer membrane receptor proteins that carry out high-affinity binding and energy dependent uptake into the periplasmic space of specific substrates. It could act to transduce energy from the cytoplasmic membrane to specific energy-requiring processes in the outer membrane, resulting in the release into the periplasm of ligands bound by these outer membrane proteins.</text>
</comment>
<evidence type="ECO:0000256" key="10">
    <source>
        <dbReference type="RuleBase" id="RU362123"/>
    </source>
</evidence>
<sequence length="340" mass="35559">MNFPRFLAVGAIVSLVLHGTGSAFFAEDPDEVSIAASEGGSVAVIGSIEDLVAGAKAEVVSETAPAEKVEPDTEPLAPVREPVKLAEVTPVTPAHPIMEPVPAEVVATGATVPLVQGVTAIEPVKAVKPSKPVQPVEQALEQKPVELARVDAAQTVEPAKPVTQEQEVLRALEDPLAAVTQSPRAKPKPPVRKTEPQKAPEGKARTAQAKGAEASSRKGGERVTSRTAHSNANGRANAKSKDGGTKAASNYKGKVVAKLRRAKRYPPQARRKSLEGTARVAFTISRDGSVSGIRLAGSSGHALLDQAALDMVRRAAPMPKFPGDIAGPRMSLQVPVRFSR</sequence>
<evidence type="ECO:0000256" key="8">
    <source>
        <dbReference type="ARBA" id="ARBA00022989"/>
    </source>
</evidence>
<evidence type="ECO:0000256" key="5">
    <source>
        <dbReference type="ARBA" id="ARBA00022519"/>
    </source>
</evidence>
<evidence type="ECO:0000256" key="1">
    <source>
        <dbReference type="ARBA" id="ARBA00004383"/>
    </source>
</evidence>
<keyword evidence="6" id="KW-0812">Transmembrane</keyword>
<gene>
    <name evidence="14" type="ORF">M0H32_16410</name>
</gene>
<evidence type="ECO:0000256" key="4">
    <source>
        <dbReference type="ARBA" id="ARBA00022475"/>
    </source>
</evidence>
<keyword evidence="5 10" id="KW-0997">Cell inner membrane</keyword>
<keyword evidence="7 10" id="KW-0653">Protein transport</keyword>
<evidence type="ECO:0000256" key="12">
    <source>
        <dbReference type="SAM" id="SignalP"/>
    </source>
</evidence>
<name>A0ABT0GWS9_9HYPH</name>
<dbReference type="InterPro" id="IPR051045">
    <property type="entry name" value="TonB-dependent_transducer"/>
</dbReference>
<comment type="similarity">
    <text evidence="2 10">Belongs to the TonB family.</text>
</comment>
<dbReference type="PANTHER" id="PTHR33446">
    <property type="entry name" value="PROTEIN TONB-RELATED"/>
    <property type="match status" value="1"/>
</dbReference>
<evidence type="ECO:0000313" key="15">
    <source>
        <dbReference type="Proteomes" id="UP001431221"/>
    </source>
</evidence>
<evidence type="ECO:0000256" key="9">
    <source>
        <dbReference type="ARBA" id="ARBA00023136"/>
    </source>
</evidence>
<dbReference type="Proteomes" id="UP001431221">
    <property type="component" value="Unassembled WGS sequence"/>
</dbReference>
<feature type="domain" description="TonB C-terminal" evidence="13">
    <location>
        <begin position="250"/>
        <end position="340"/>
    </location>
</feature>
<keyword evidence="9" id="KW-0472">Membrane</keyword>
<reference evidence="14" key="1">
    <citation type="submission" date="2022-04" db="EMBL/GenBank/DDBJ databases">
        <title>Roseibium sp. CAU 1639 isolated from mud.</title>
        <authorList>
            <person name="Kim W."/>
        </authorList>
    </citation>
    <scope>NUCLEOTIDE SEQUENCE</scope>
    <source>
        <strain evidence="14">CAU 1639</strain>
    </source>
</reference>
<dbReference type="SUPFAM" id="SSF74653">
    <property type="entry name" value="TolA/TonB C-terminal domain"/>
    <property type="match status" value="1"/>
</dbReference>